<sequence>MTSEHISRLKHEIEPLRQQLINHPVYSSIKTVADLQIFMEHHIFAVWDFMSLLKTLQRELTCVNVPWIPVGDAETRYLINEIVAGEESDIDEEGNRSSHFELYIKAMEQAGASVNTINQFIDSLKNGQSVAEALTACLVPEHTAAFVNKTFEIISTKKVHIQAAAFTFGREDLIPGMFISFVNKLSRQSDDVNILNYYLHRHIEVDGDHHSHLGYRMTEKLCGQDGNKWNEAIKYVKESLQARIELWNAIYHSVCQESIAN</sequence>
<dbReference type="AlphaFoldDB" id="A0A7K1YDW8"/>
<name>A0A7K1YDW8_9SPHI</name>
<proteinExistence type="predicted"/>
<evidence type="ECO:0000313" key="2">
    <source>
        <dbReference type="Proteomes" id="UP000466586"/>
    </source>
</evidence>
<dbReference type="RefSeq" id="WP_160845974.1">
    <property type="nucleotide sequence ID" value="NZ_WVHT01000010.1"/>
</dbReference>
<dbReference type="Proteomes" id="UP000466586">
    <property type="component" value="Unassembled WGS sequence"/>
</dbReference>
<evidence type="ECO:0000313" key="1">
    <source>
        <dbReference type="EMBL" id="MXV52796.1"/>
    </source>
</evidence>
<comment type="caution">
    <text evidence="1">The sequence shown here is derived from an EMBL/GenBank/DDBJ whole genome shotgun (WGS) entry which is preliminary data.</text>
</comment>
<reference evidence="1 2" key="1">
    <citation type="submission" date="2019-11" db="EMBL/GenBank/DDBJ databases">
        <title>Pedobacter sp. HMF7647 Genome sequencing and assembly.</title>
        <authorList>
            <person name="Kang H."/>
            <person name="Kim H."/>
            <person name="Joh K."/>
        </authorList>
    </citation>
    <scope>NUCLEOTIDE SEQUENCE [LARGE SCALE GENOMIC DNA]</scope>
    <source>
        <strain evidence="1 2">HMF7647</strain>
    </source>
</reference>
<accession>A0A7K1YDW8</accession>
<gene>
    <name evidence="1" type="ORF">GS399_17625</name>
</gene>
<dbReference type="InterPro" id="IPR024423">
    <property type="entry name" value="DUF3050"/>
</dbReference>
<protein>
    <submittedName>
        <fullName evidence="1">DUF3050 domain-containing protein</fullName>
    </submittedName>
</protein>
<dbReference type="SUPFAM" id="SSF48613">
    <property type="entry name" value="Heme oxygenase-like"/>
    <property type="match status" value="1"/>
</dbReference>
<keyword evidence="2" id="KW-1185">Reference proteome</keyword>
<dbReference type="Gene3D" id="1.20.910.10">
    <property type="entry name" value="Heme oxygenase-like"/>
    <property type="match status" value="1"/>
</dbReference>
<dbReference type="EMBL" id="WVHT01000010">
    <property type="protein sequence ID" value="MXV52796.1"/>
    <property type="molecule type" value="Genomic_DNA"/>
</dbReference>
<dbReference type="Pfam" id="PF11251">
    <property type="entry name" value="DUF3050"/>
    <property type="match status" value="1"/>
</dbReference>
<dbReference type="InterPro" id="IPR016084">
    <property type="entry name" value="Haem_Oase-like_multi-hlx"/>
</dbReference>
<organism evidence="1 2">
    <name type="scientific">Hufsiella arboris</name>
    <dbReference type="NCBI Taxonomy" id="2695275"/>
    <lineage>
        <taxon>Bacteria</taxon>
        <taxon>Pseudomonadati</taxon>
        <taxon>Bacteroidota</taxon>
        <taxon>Sphingobacteriia</taxon>
        <taxon>Sphingobacteriales</taxon>
        <taxon>Sphingobacteriaceae</taxon>
        <taxon>Hufsiella</taxon>
    </lineage>
</organism>